<keyword evidence="4 8" id="KW-0653">Protein transport</keyword>
<feature type="transmembrane region" description="Helical" evidence="8">
    <location>
        <begin position="187"/>
        <end position="207"/>
    </location>
</feature>
<reference evidence="11 13" key="2">
    <citation type="journal article" date="2018" name="Emerg. Microbes Infect.">
        <title>Phenotypic and molecular analysis of nontypeable Group B streptococci: identification of cps2a and hybrid cps2a/cps5 Group B streptococcal capsule gene clusters.</title>
        <authorList>
            <person name="Alhhazmi A."/>
            <person name="Tyrrell G.J."/>
        </authorList>
    </citation>
    <scope>NUCLEOTIDE SEQUENCE [LARGE SCALE GENOMIC DNA]</scope>
    <source>
        <strain evidence="11 13">PLGBS17</strain>
    </source>
</reference>
<dbReference type="PRINTS" id="PR00303">
    <property type="entry name" value="SECYTRNLCASE"/>
</dbReference>
<feature type="transmembrane region" description="Helical" evidence="8">
    <location>
        <begin position="286"/>
        <end position="306"/>
    </location>
</feature>
<evidence type="ECO:0000256" key="4">
    <source>
        <dbReference type="ARBA" id="ARBA00022927"/>
    </source>
</evidence>
<reference evidence="10 12" key="1">
    <citation type="journal article" date="2016" name="Sci. Rep.">
        <title>Serotype IV Streptococcus agalactiae ST-452 has arisen from large genomic recombination events between CC23 and the hypervirulent CC17 lineages.</title>
        <authorList>
            <person name="Campisi E."/>
            <person name="Rinaudo C.D."/>
            <person name="Donati C."/>
            <person name="Barucco M."/>
            <person name="Torricelli G."/>
            <person name="Edwards M.S."/>
            <person name="Baker C.J."/>
            <person name="Margarit I."/>
            <person name="Rosini R."/>
        </authorList>
    </citation>
    <scope>NUCLEOTIDE SEQUENCE [LARGE SCALE GENOMIC DNA]</scope>
    <source>
        <strain evidence="10 12">CZ-PW-140</strain>
    </source>
</reference>
<dbReference type="InterPro" id="IPR023201">
    <property type="entry name" value="SecY_dom_sf"/>
</dbReference>
<dbReference type="Pfam" id="PF00344">
    <property type="entry name" value="SecY"/>
    <property type="match status" value="1"/>
</dbReference>
<evidence type="ECO:0000256" key="3">
    <source>
        <dbReference type="ARBA" id="ARBA00022692"/>
    </source>
</evidence>
<keyword evidence="6 8" id="KW-0811">Translocation</keyword>
<evidence type="ECO:0000256" key="9">
    <source>
        <dbReference type="NCBIfam" id="TIGR02920"/>
    </source>
</evidence>
<dbReference type="SMR" id="A0A0E1EIV7"/>
<dbReference type="NCBIfam" id="NF009082">
    <property type="entry name" value="PRK12417.1"/>
    <property type="match status" value="1"/>
</dbReference>
<evidence type="ECO:0000256" key="2">
    <source>
        <dbReference type="ARBA" id="ARBA00022475"/>
    </source>
</evidence>
<gene>
    <name evidence="8 11" type="primary">secY2</name>
    <name evidence="10" type="ORF">AX245_07765</name>
    <name evidence="11" type="ORF">C4618_01725</name>
</gene>
<dbReference type="InterPro" id="IPR002208">
    <property type="entry name" value="SecY/SEC61-alpha"/>
</dbReference>
<keyword evidence="5 8" id="KW-1133">Transmembrane helix</keyword>
<feature type="transmembrane region" description="Helical" evidence="8">
    <location>
        <begin position="12"/>
        <end position="32"/>
    </location>
</feature>
<protein>
    <recommendedName>
        <fullName evidence="8 9">Accessory Sec system protein translocase subunit SecY2</fullName>
    </recommendedName>
</protein>
<keyword evidence="2 8" id="KW-1003">Cell membrane</keyword>
<comment type="similarity">
    <text evidence="8">Belongs to the SecY/SEC61-alpha family. SecY2 subfamily.</text>
</comment>
<evidence type="ECO:0000313" key="11">
    <source>
        <dbReference type="EMBL" id="RDY91150.1"/>
    </source>
</evidence>
<name>A0A0E1EIV7_STRAG</name>
<dbReference type="EMBL" id="QHGZ01000051">
    <property type="protein sequence ID" value="RDY91150.1"/>
    <property type="molecule type" value="Genomic_DNA"/>
</dbReference>
<dbReference type="HAMAP" id="MF_01466">
    <property type="entry name" value="SecY2"/>
    <property type="match status" value="1"/>
</dbReference>
<feature type="transmembrane region" description="Helical" evidence="8">
    <location>
        <begin position="64"/>
        <end position="84"/>
    </location>
</feature>
<evidence type="ECO:0000256" key="8">
    <source>
        <dbReference type="HAMAP-Rule" id="MF_01466"/>
    </source>
</evidence>
<evidence type="ECO:0000256" key="6">
    <source>
        <dbReference type="ARBA" id="ARBA00023010"/>
    </source>
</evidence>
<feature type="transmembrane region" description="Helical" evidence="8">
    <location>
        <begin position="156"/>
        <end position="175"/>
    </location>
</feature>
<keyword evidence="3 8" id="KW-0812">Transmembrane</keyword>
<dbReference type="GO" id="GO:0065002">
    <property type="term" value="P:intracellular protein transmembrane transport"/>
    <property type="evidence" value="ECO:0007669"/>
    <property type="project" value="UniProtKB-UniRule"/>
</dbReference>
<keyword evidence="7 8" id="KW-0472">Membrane</keyword>
<proteinExistence type="inferred from homology"/>
<feature type="transmembrane region" description="Helical" evidence="8">
    <location>
        <begin position="369"/>
        <end position="388"/>
    </location>
</feature>
<dbReference type="Proteomes" id="UP000256718">
    <property type="component" value="Unassembled WGS sequence"/>
</dbReference>
<keyword evidence="1 8" id="KW-0813">Transport</keyword>
<dbReference type="GO" id="GO:0005886">
    <property type="term" value="C:plasma membrane"/>
    <property type="evidence" value="ECO:0007669"/>
    <property type="project" value="UniProtKB-SubCell"/>
</dbReference>
<evidence type="ECO:0000313" key="13">
    <source>
        <dbReference type="Proteomes" id="UP000256718"/>
    </source>
</evidence>
<feature type="transmembrane region" description="Helical" evidence="8">
    <location>
        <begin position="244"/>
        <end position="266"/>
    </location>
</feature>
<dbReference type="PIRSF" id="PIRSF004557">
    <property type="entry name" value="SecY"/>
    <property type="match status" value="1"/>
</dbReference>
<feature type="transmembrane region" description="Helical" evidence="8">
    <location>
        <begin position="104"/>
        <end position="123"/>
    </location>
</feature>
<dbReference type="RefSeq" id="WP_000772258.1">
    <property type="nucleotide sequence ID" value="NZ_BCNI01000025.1"/>
</dbReference>
<dbReference type="EMBL" id="MAWT01000011">
    <property type="protein sequence ID" value="OCM71973.1"/>
    <property type="molecule type" value="Genomic_DNA"/>
</dbReference>
<dbReference type="Proteomes" id="UP000093122">
    <property type="component" value="Unassembled WGS sequence"/>
</dbReference>
<organism evidence="11 13">
    <name type="scientific">Streptococcus agalactiae</name>
    <dbReference type="NCBI Taxonomy" id="1311"/>
    <lineage>
        <taxon>Bacteria</taxon>
        <taxon>Bacillati</taxon>
        <taxon>Bacillota</taxon>
        <taxon>Bacilli</taxon>
        <taxon>Lactobacillales</taxon>
        <taxon>Streptococcaceae</taxon>
        <taxon>Streptococcus</taxon>
    </lineage>
</organism>
<evidence type="ECO:0000256" key="7">
    <source>
        <dbReference type="ARBA" id="ARBA00023136"/>
    </source>
</evidence>
<dbReference type="GO" id="GO:0006605">
    <property type="term" value="P:protein targeting"/>
    <property type="evidence" value="ECO:0007669"/>
    <property type="project" value="UniProtKB-UniRule"/>
</dbReference>
<evidence type="ECO:0000313" key="10">
    <source>
        <dbReference type="EMBL" id="OCM71973.1"/>
    </source>
</evidence>
<sequence length="409" mass="46174">MKLLYIFEKNIILRKILITFSLIIIFLLGRYVPIPGVLISAYKGQDNNFATLYSTVTGGNLSQVGVFSLGIGPMMTTMILLRLFTIGKYSSGVSQKVQQFRQNVVMLVIAIIQGLAIAISFQYHNGFSLTKLLLATMILVTGAYIISWIGNLNAEYGFGGMTILVVVGMLVGQFNNIPLIFELFQDGYQLAIILFLLWTLVAMYLMITFERSEYRIPVMRTSIHNRLVDDAYMPIKVNASGGMAFMYVYTLLMFPQYIIILLRSIFPTNPDITSYNDYFSLSSIQGVVIYMILMLVLSVAFTFVNIDPTKISEAMRESGDFIPNYRPGKETQSYLSKICYLFGTFSGFFMAFLGGVPLLFALGNDNLRTVSSMTGIFMMITGMSFMILDEFQVIRIRKQYTSVFENEEN</sequence>
<evidence type="ECO:0000256" key="5">
    <source>
        <dbReference type="ARBA" id="ARBA00022989"/>
    </source>
</evidence>
<dbReference type="SUPFAM" id="SSF103491">
    <property type="entry name" value="Preprotein translocase SecY subunit"/>
    <property type="match status" value="1"/>
</dbReference>
<comment type="function">
    <text evidence="8">Part of the accessory SecA2/SecY2 system specifically required for export of possible cell wall proteins. The central subunit of a protein translocation channel.</text>
</comment>
<dbReference type="InterPro" id="IPR014269">
    <property type="entry name" value="SecY2"/>
</dbReference>
<dbReference type="OMA" id="LAMNITE"/>
<feature type="transmembrane region" description="Helical" evidence="8">
    <location>
        <begin position="338"/>
        <end position="363"/>
    </location>
</feature>
<evidence type="ECO:0000313" key="12">
    <source>
        <dbReference type="Proteomes" id="UP000093122"/>
    </source>
</evidence>
<feature type="transmembrane region" description="Helical" evidence="8">
    <location>
        <begin position="129"/>
        <end position="149"/>
    </location>
</feature>
<comment type="subunit">
    <text evidence="8">Component of the accessory SecA2/SecY2 protein translocase complex required to export cell wall proteins. May form heterotrimers with SecE and SecG subunits.</text>
</comment>
<accession>A0A0E1EIV7</accession>
<dbReference type="AlphaFoldDB" id="A0A0E1EIV7"/>
<evidence type="ECO:0000256" key="1">
    <source>
        <dbReference type="ARBA" id="ARBA00022448"/>
    </source>
</evidence>
<dbReference type="Gene3D" id="1.10.3370.10">
    <property type="entry name" value="SecY subunit domain"/>
    <property type="match status" value="1"/>
</dbReference>
<dbReference type="KEGG" id="sage:EN72_08035"/>
<comment type="subcellular location">
    <subcellularLocation>
        <location evidence="8">Cell membrane</location>
        <topology evidence="8">Multi-pass membrane protein</topology>
    </subcellularLocation>
</comment>
<dbReference type="NCBIfam" id="TIGR02920">
    <property type="entry name" value="acc_sec_Y2"/>
    <property type="match status" value="1"/>
</dbReference>
<dbReference type="PANTHER" id="PTHR10906">
    <property type="entry name" value="SECY/SEC61-ALPHA FAMILY MEMBER"/>
    <property type="match status" value="1"/>
</dbReference>
<comment type="caution">
    <text evidence="11">The sequence shown here is derived from an EMBL/GenBank/DDBJ whole genome shotgun (WGS) entry which is preliminary data.</text>
</comment>